<feature type="transmembrane region" description="Helical" evidence="1">
    <location>
        <begin position="66"/>
        <end position="88"/>
    </location>
</feature>
<keyword evidence="4" id="KW-1185">Reference proteome</keyword>
<gene>
    <name evidence="3" type="ORF">SAMN05216537_11173</name>
</gene>
<feature type="transmembrane region" description="Helical" evidence="1">
    <location>
        <begin position="29"/>
        <end position="46"/>
    </location>
</feature>
<evidence type="ECO:0000313" key="3">
    <source>
        <dbReference type="EMBL" id="SEF87330.1"/>
    </source>
</evidence>
<dbReference type="Gene3D" id="3.40.50.620">
    <property type="entry name" value="HUPs"/>
    <property type="match status" value="1"/>
</dbReference>
<keyword evidence="1" id="KW-0472">Membrane</keyword>
<name>A0A1H5VJD9_9FIRM</name>
<feature type="domain" description="DUF218" evidence="2">
    <location>
        <begin position="97"/>
        <end position="237"/>
    </location>
</feature>
<protein>
    <submittedName>
        <fullName evidence="3">Uncharacterized SAM-binding protein YcdF, DUF218 family</fullName>
    </submittedName>
</protein>
<dbReference type="GO" id="GO:0043164">
    <property type="term" value="P:Gram-negative-bacterium-type cell wall biogenesis"/>
    <property type="evidence" value="ECO:0007669"/>
    <property type="project" value="TreeGrafter"/>
</dbReference>
<dbReference type="InterPro" id="IPR051599">
    <property type="entry name" value="Cell_Envelope_Assoc"/>
</dbReference>
<dbReference type="PANTHER" id="PTHR30336:SF4">
    <property type="entry name" value="ENVELOPE BIOGENESIS FACTOR ELYC"/>
    <property type="match status" value="1"/>
</dbReference>
<dbReference type="Pfam" id="PF02698">
    <property type="entry name" value="DUF218"/>
    <property type="match status" value="1"/>
</dbReference>
<dbReference type="AlphaFoldDB" id="A0A1H5VJD9"/>
<dbReference type="EMBL" id="FNUL01000011">
    <property type="protein sequence ID" value="SEF87330.1"/>
    <property type="molecule type" value="Genomic_DNA"/>
</dbReference>
<sequence length="248" mass="27905">MENVFLIVGLLSALYYIICVSYAGFKLSFVFMWIIISAFFIVLYLLKRLEKSGRIKIHKIIKRIFWSVFTIGLALFIVLEGLIVSGFAKKDKENNYDYIIVLGCLVKEVGPSKALKLRLDAALELANIYDCPIIVSGGQGSNEPMTEADAMAEYLIDKGVSEDRIIKEDKSINTDENLANSYEIIKDSKAKVLIVSTNFHIFRACLIAKKTGFENVYSYPAKSDMIILPNFMLREAIGITKDFILGNL</sequence>
<dbReference type="Proteomes" id="UP000236726">
    <property type="component" value="Unassembled WGS sequence"/>
</dbReference>
<evidence type="ECO:0000259" key="2">
    <source>
        <dbReference type="Pfam" id="PF02698"/>
    </source>
</evidence>
<dbReference type="RefSeq" id="WP_103953063.1">
    <property type="nucleotide sequence ID" value="NZ_FNUL01000011.1"/>
</dbReference>
<organism evidence="3 4">
    <name type="scientific">Lachnospira multipara</name>
    <dbReference type="NCBI Taxonomy" id="28051"/>
    <lineage>
        <taxon>Bacteria</taxon>
        <taxon>Bacillati</taxon>
        <taxon>Bacillota</taxon>
        <taxon>Clostridia</taxon>
        <taxon>Lachnospirales</taxon>
        <taxon>Lachnospiraceae</taxon>
        <taxon>Lachnospira</taxon>
    </lineage>
</organism>
<reference evidence="3 4" key="1">
    <citation type="submission" date="2016-10" db="EMBL/GenBank/DDBJ databases">
        <authorList>
            <person name="de Groot N.N."/>
        </authorList>
    </citation>
    <scope>NUCLEOTIDE SEQUENCE [LARGE SCALE GENOMIC DNA]</scope>
    <source>
        <strain evidence="3 4">D15d</strain>
    </source>
</reference>
<dbReference type="InterPro" id="IPR003848">
    <property type="entry name" value="DUF218"/>
</dbReference>
<evidence type="ECO:0000313" key="4">
    <source>
        <dbReference type="Proteomes" id="UP000236726"/>
    </source>
</evidence>
<dbReference type="PANTHER" id="PTHR30336">
    <property type="entry name" value="INNER MEMBRANE PROTEIN, PROBABLE PERMEASE"/>
    <property type="match status" value="1"/>
</dbReference>
<keyword evidence="1" id="KW-0812">Transmembrane</keyword>
<dbReference type="GO" id="GO:0005886">
    <property type="term" value="C:plasma membrane"/>
    <property type="evidence" value="ECO:0007669"/>
    <property type="project" value="TreeGrafter"/>
</dbReference>
<keyword evidence="1" id="KW-1133">Transmembrane helix</keyword>
<evidence type="ECO:0000256" key="1">
    <source>
        <dbReference type="SAM" id="Phobius"/>
    </source>
</evidence>
<dbReference type="InterPro" id="IPR014729">
    <property type="entry name" value="Rossmann-like_a/b/a_fold"/>
</dbReference>
<dbReference type="GO" id="GO:0000270">
    <property type="term" value="P:peptidoglycan metabolic process"/>
    <property type="evidence" value="ECO:0007669"/>
    <property type="project" value="TreeGrafter"/>
</dbReference>
<proteinExistence type="predicted"/>
<dbReference type="CDD" id="cd06259">
    <property type="entry name" value="YdcF-like"/>
    <property type="match status" value="1"/>
</dbReference>
<accession>A0A1H5VJD9</accession>